<dbReference type="NCBIfam" id="TIGR02847">
    <property type="entry name" value="CyoD"/>
    <property type="match status" value="1"/>
</dbReference>
<keyword evidence="5" id="KW-0813">Transport</keyword>
<dbReference type="EMBL" id="JBBBDM010000008">
    <property type="protein sequence ID" value="MEI5688253.1"/>
    <property type="molecule type" value="Genomic_DNA"/>
</dbReference>
<comment type="caution">
    <text evidence="19">The sequence shown here is derived from an EMBL/GenBank/DDBJ whole genome shotgun (WGS) entry which is preliminary data.</text>
</comment>
<keyword evidence="10" id="KW-0560">Oxidoreductase</keyword>
<proteinExistence type="inferred from homology"/>
<organism evidence="19 20">
    <name type="scientific">Sphingomonas kyungheensis</name>
    <dbReference type="NCBI Taxonomy" id="1069987"/>
    <lineage>
        <taxon>Bacteria</taxon>
        <taxon>Pseudomonadati</taxon>
        <taxon>Pseudomonadota</taxon>
        <taxon>Alphaproteobacteria</taxon>
        <taxon>Sphingomonadales</taxon>
        <taxon>Sphingomonadaceae</taxon>
        <taxon>Sphingomonas</taxon>
    </lineage>
</organism>
<keyword evidence="9 18" id="KW-1133">Transmembrane helix</keyword>
<evidence type="ECO:0000256" key="14">
    <source>
        <dbReference type="ARBA" id="ARBA00030211"/>
    </source>
</evidence>
<evidence type="ECO:0000256" key="4">
    <source>
        <dbReference type="ARBA" id="ARBA00014689"/>
    </source>
</evidence>
<dbReference type="Proteomes" id="UP001367771">
    <property type="component" value="Unassembled WGS sequence"/>
</dbReference>
<dbReference type="InterPro" id="IPR005171">
    <property type="entry name" value="Cyt_c_oxidase_su4_prok"/>
</dbReference>
<gene>
    <name evidence="19" type="primary">cyoD</name>
    <name evidence="19" type="ORF">V8201_14270</name>
</gene>
<comment type="similarity">
    <text evidence="2">Belongs to the cytochrome c oxidase bacterial subunit 4 family.</text>
</comment>
<dbReference type="Pfam" id="PF03626">
    <property type="entry name" value="COX4_pro"/>
    <property type="match status" value="1"/>
</dbReference>
<dbReference type="PANTHER" id="PTHR36835:SF1">
    <property type="entry name" value="CYTOCHROME BO(3) UBIQUINOL OXIDASE SUBUNIT 4"/>
    <property type="match status" value="1"/>
</dbReference>
<evidence type="ECO:0000256" key="16">
    <source>
        <dbReference type="ARBA" id="ARBA00032185"/>
    </source>
</evidence>
<feature type="transmembrane region" description="Helical" evidence="18">
    <location>
        <begin position="102"/>
        <end position="124"/>
    </location>
</feature>
<evidence type="ECO:0000256" key="8">
    <source>
        <dbReference type="ARBA" id="ARBA00022982"/>
    </source>
</evidence>
<feature type="region of interest" description="Disordered" evidence="17">
    <location>
        <begin position="1"/>
        <end position="35"/>
    </location>
</feature>
<accession>A0ABU8H5M2</accession>
<evidence type="ECO:0000256" key="10">
    <source>
        <dbReference type="ARBA" id="ARBA00023002"/>
    </source>
</evidence>
<dbReference type="InterPro" id="IPR050968">
    <property type="entry name" value="Cytochrome_c_oxidase_bac_sub4"/>
</dbReference>
<comment type="subcellular location">
    <subcellularLocation>
        <location evidence="1">Cell membrane</location>
        <topology evidence="1">Multi-pass membrane protein</topology>
    </subcellularLocation>
</comment>
<dbReference type="PANTHER" id="PTHR36835">
    <property type="entry name" value="CYTOCHROME BO(3) UBIQUINOL OXIDASE SUBUNIT 4"/>
    <property type="match status" value="1"/>
</dbReference>
<evidence type="ECO:0000256" key="15">
    <source>
        <dbReference type="ARBA" id="ARBA00031887"/>
    </source>
</evidence>
<evidence type="ECO:0000256" key="11">
    <source>
        <dbReference type="ARBA" id="ARBA00023136"/>
    </source>
</evidence>
<keyword evidence="8" id="KW-0249">Electron transport</keyword>
<comment type="function">
    <text evidence="12">Cytochrome bo(3) ubiquinol terminal oxidase is the component of the aerobic respiratory chain of E.coli that predominates when cells are grown at high aeration. Has proton pump activity across the membrane in addition to electron transfer, pumping 2 protons/electron.</text>
</comment>
<evidence type="ECO:0000256" key="18">
    <source>
        <dbReference type="SAM" id="Phobius"/>
    </source>
</evidence>
<keyword evidence="6" id="KW-1003">Cell membrane</keyword>
<evidence type="ECO:0000256" key="3">
    <source>
        <dbReference type="ARBA" id="ARBA00011700"/>
    </source>
</evidence>
<keyword evidence="20" id="KW-1185">Reference proteome</keyword>
<evidence type="ECO:0000256" key="13">
    <source>
        <dbReference type="ARBA" id="ARBA00030071"/>
    </source>
</evidence>
<evidence type="ECO:0000313" key="19">
    <source>
        <dbReference type="EMBL" id="MEI5688253.1"/>
    </source>
</evidence>
<evidence type="ECO:0000256" key="2">
    <source>
        <dbReference type="ARBA" id="ARBA00008079"/>
    </source>
</evidence>
<name>A0ABU8H5M2_9SPHN</name>
<feature type="transmembrane region" description="Helical" evidence="18">
    <location>
        <begin position="41"/>
        <end position="63"/>
    </location>
</feature>
<keyword evidence="7 18" id="KW-0812">Transmembrane</keyword>
<evidence type="ECO:0000256" key="1">
    <source>
        <dbReference type="ARBA" id="ARBA00004651"/>
    </source>
</evidence>
<evidence type="ECO:0000256" key="5">
    <source>
        <dbReference type="ARBA" id="ARBA00022448"/>
    </source>
</evidence>
<protein>
    <recommendedName>
        <fullName evidence="4">Cytochrome bo(3) ubiquinol oxidase subunit 4</fullName>
    </recommendedName>
    <alternativeName>
        <fullName evidence="16">Cytochrome o ubiquinol oxidase subunit 4</fullName>
    </alternativeName>
    <alternativeName>
        <fullName evidence="13">Oxidase bo(3) subunit 4</fullName>
    </alternativeName>
    <alternativeName>
        <fullName evidence="14">Ubiquinol oxidase polypeptide IV</fullName>
    </alternativeName>
    <alternativeName>
        <fullName evidence="15">Ubiquinol oxidase subunit 4</fullName>
    </alternativeName>
</protein>
<reference evidence="19 20" key="1">
    <citation type="journal article" date="2013" name="Int. J. Syst. Evol. Microbiol.">
        <title>Sphingomonas kyungheensis sp. nov., a bacterium with ginsenoside-converting activity isolated from soil of a ginseng field.</title>
        <authorList>
            <person name="Son H.M."/>
            <person name="Yang J.E."/>
            <person name="Park Y."/>
            <person name="Han C.K."/>
            <person name="Kim S.G."/>
            <person name="Kook M."/>
            <person name="Yi T.H."/>
        </authorList>
    </citation>
    <scope>NUCLEOTIDE SEQUENCE [LARGE SCALE GENOMIC DNA]</scope>
    <source>
        <strain evidence="19 20">LMG 26582</strain>
    </source>
</reference>
<feature type="transmembrane region" description="Helical" evidence="18">
    <location>
        <begin position="69"/>
        <end position="90"/>
    </location>
</feature>
<evidence type="ECO:0000256" key="7">
    <source>
        <dbReference type="ARBA" id="ARBA00022692"/>
    </source>
</evidence>
<evidence type="ECO:0000256" key="12">
    <source>
        <dbReference type="ARBA" id="ARBA00025694"/>
    </source>
</evidence>
<comment type="subunit">
    <text evidence="3">Heterooctamer of two A chains, two B chains, two C chains and two D chains.</text>
</comment>
<evidence type="ECO:0000256" key="6">
    <source>
        <dbReference type="ARBA" id="ARBA00022475"/>
    </source>
</evidence>
<evidence type="ECO:0000256" key="9">
    <source>
        <dbReference type="ARBA" id="ARBA00022989"/>
    </source>
</evidence>
<evidence type="ECO:0000256" key="17">
    <source>
        <dbReference type="SAM" id="MobiDB-lite"/>
    </source>
</evidence>
<evidence type="ECO:0000313" key="20">
    <source>
        <dbReference type="Proteomes" id="UP001367771"/>
    </source>
</evidence>
<dbReference type="RefSeq" id="WP_037534939.1">
    <property type="nucleotide sequence ID" value="NZ_JBBBDM010000008.1"/>
</dbReference>
<dbReference type="InterPro" id="IPR014210">
    <property type="entry name" value="Cyt_o_ubiqinol_oxidase_su4"/>
</dbReference>
<keyword evidence="11 18" id="KW-0472">Membrane</keyword>
<sequence length="141" mass="15238">MSADTHHDHGHAPGAHGHDPHDNAHGHGHSSEGAHGSRKDYLIGFVLSVILTAIPFGLVMSGVIADPRITAGIIMVFALVQIVVHMIYFLHMNAKSEQGWTLMALIFTIIVLTICLAGSMWVMYHMNLNMMPNMGGDASAM</sequence>